<dbReference type="AlphaFoldDB" id="M4ECD3"/>
<feature type="compositionally biased region" description="Basic and acidic residues" evidence="1">
    <location>
        <begin position="56"/>
        <end position="75"/>
    </location>
</feature>
<dbReference type="EnsemblPlants" id="Bra026442.1">
    <property type="protein sequence ID" value="Bra026442.1-P"/>
    <property type="gene ID" value="Bra026442"/>
</dbReference>
<dbReference type="Gramene" id="Bra026442.1">
    <property type="protein sequence ID" value="Bra026442.1-P"/>
    <property type="gene ID" value="Bra026442"/>
</dbReference>
<protein>
    <submittedName>
        <fullName evidence="2 3">Uncharacterized protein</fullName>
    </submittedName>
</protein>
<feature type="compositionally biased region" description="Basic and acidic residues" evidence="1">
    <location>
        <begin position="1"/>
        <end position="17"/>
    </location>
</feature>
<feature type="region of interest" description="Disordered" evidence="1">
    <location>
        <begin position="1"/>
        <end position="86"/>
    </location>
</feature>
<reference evidence="4" key="2">
    <citation type="journal article" date="2018" name="Hortic Res">
        <title>Improved Brassica rapa reference genome by single-molecule sequencing and chromosome conformation capture technologies.</title>
        <authorList>
            <person name="Zhang L."/>
            <person name="Cai X."/>
            <person name="Wu J."/>
            <person name="Liu M."/>
            <person name="Grob S."/>
            <person name="Cheng F."/>
            <person name="Liang J."/>
            <person name="Cai C."/>
            <person name="Liu Z."/>
            <person name="Liu B."/>
            <person name="Wang F."/>
            <person name="Li S."/>
            <person name="Liu F."/>
            <person name="Li X."/>
            <person name="Cheng L."/>
            <person name="Yang W."/>
            <person name="Li M.H."/>
            <person name="Grossniklaus U."/>
            <person name="Zheng H."/>
            <person name="Wang X."/>
        </authorList>
    </citation>
    <scope>NUCLEOTIDE SEQUENCE [LARGE SCALE GENOMIC DNA]</scope>
    <source>
        <strain evidence="4">cv. Chiifu-401-42</strain>
    </source>
</reference>
<evidence type="ECO:0000313" key="4">
    <source>
        <dbReference type="Proteomes" id="UP000011750"/>
    </source>
</evidence>
<name>M4ECD3_BRACM</name>
<feature type="compositionally biased region" description="Polar residues" evidence="1">
    <location>
        <begin position="76"/>
        <end position="86"/>
    </location>
</feature>
<dbReference type="HOGENOM" id="CLU_2501095_0_0_1"/>
<keyword evidence="4" id="KW-1185">Reference proteome</keyword>
<proteinExistence type="predicted"/>
<reference evidence="4" key="1">
    <citation type="journal article" date="2011" name="Nat. Genet.">
        <title>The genome of the mesopolyploid crop species Brassica rapa.</title>
        <authorList>
            <consortium name="Brassica rapa Genome Sequencing Project Consortium"/>
            <person name="Wang X."/>
            <person name="Wang H."/>
            <person name="Wang J."/>
            <person name="Sun R."/>
            <person name="Wu J."/>
            <person name="Liu S."/>
            <person name="Bai Y."/>
            <person name="Mun J.H."/>
            <person name="Bancroft I."/>
            <person name="Cheng F."/>
            <person name="Huang S."/>
            <person name="Li X."/>
            <person name="Hua W."/>
            <person name="Wang J."/>
            <person name="Wang X."/>
            <person name="Freeling M."/>
            <person name="Pires J.C."/>
            <person name="Paterson A.H."/>
            <person name="Chalhoub B."/>
            <person name="Wang B."/>
            <person name="Hayward A."/>
            <person name="Sharpe A.G."/>
            <person name="Park B.S."/>
            <person name="Weisshaar B."/>
            <person name="Liu B."/>
            <person name="Li B."/>
            <person name="Liu B."/>
            <person name="Tong C."/>
            <person name="Song C."/>
            <person name="Duran C."/>
            <person name="Peng C."/>
            <person name="Geng C."/>
            <person name="Koh C."/>
            <person name="Lin C."/>
            <person name="Edwards D."/>
            <person name="Mu D."/>
            <person name="Shen D."/>
            <person name="Soumpourou E."/>
            <person name="Li F."/>
            <person name="Fraser F."/>
            <person name="Conant G."/>
            <person name="Lassalle G."/>
            <person name="King G.J."/>
            <person name="Bonnema G."/>
            <person name="Tang H."/>
            <person name="Wang H."/>
            <person name="Belcram H."/>
            <person name="Zhou H."/>
            <person name="Hirakawa H."/>
            <person name="Abe H."/>
            <person name="Guo H."/>
            <person name="Wang H."/>
            <person name="Jin H."/>
            <person name="Parkin I.A."/>
            <person name="Batley J."/>
            <person name="Kim J.S."/>
            <person name="Just J."/>
            <person name="Li J."/>
            <person name="Xu J."/>
            <person name="Deng J."/>
            <person name="Kim J.A."/>
            <person name="Li J."/>
            <person name="Yu J."/>
            <person name="Meng J."/>
            <person name="Wang J."/>
            <person name="Min J."/>
            <person name="Poulain J."/>
            <person name="Wang J."/>
            <person name="Hatakeyama K."/>
            <person name="Wu K."/>
            <person name="Wang L."/>
            <person name="Fang L."/>
            <person name="Trick M."/>
            <person name="Links M.G."/>
            <person name="Zhao M."/>
            <person name="Jin M."/>
            <person name="Ramchiary N."/>
            <person name="Drou N."/>
            <person name="Berkman P.J."/>
            <person name="Cai Q."/>
            <person name="Huang Q."/>
            <person name="Li R."/>
            <person name="Tabata S."/>
            <person name="Cheng S."/>
            <person name="Zhang S."/>
            <person name="Zhang S."/>
            <person name="Huang S."/>
            <person name="Sato S."/>
            <person name="Sun S."/>
            <person name="Kwon S.J."/>
            <person name="Choi S.R."/>
            <person name="Lee T.H."/>
            <person name="Fan W."/>
            <person name="Zhao X."/>
            <person name="Tan X."/>
            <person name="Xu X."/>
            <person name="Wang Y."/>
            <person name="Qiu Y."/>
            <person name="Yin Y."/>
            <person name="Li Y."/>
            <person name="Du Y."/>
            <person name="Liao Y."/>
            <person name="Lim Y."/>
            <person name="Narusaka Y."/>
            <person name="Wang Y."/>
            <person name="Wang Z."/>
            <person name="Li Z."/>
            <person name="Wang Z."/>
            <person name="Xiong Z."/>
            <person name="Zhang Z."/>
        </authorList>
    </citation>
    <scope>NUCLEOTIDE SEQUENCE [LARGE SCALE GENOMIC DNA]</scope>
    <source>
        <strain evidence="4">cv. Chiifu-401-42</strain>
    </source>
</reference>
<dbReference type="Proteomes" id="UP000011750">
    <property type="component" value="Chromosome A01"/>
</dbReference>
<accession>M4ECD3</accession>
<evidence type="ECO:0000313" key="3">
    <source>
        <dbReference type="EnsemblPlants" id="Bra026442.1-P"/>
    </source>
</evidence>
<gene>
    <name evidence="2" type="ORF">BRAA01T01716Z</name>
</gene>
<evidence type="ECO:0000313" key="2">
    <source>
        <dbReference type="EMBL" id="VDC75214.1"/>
    </source>
</evidence>
<dbReference type="InParanoid" id="M4ECD3"/>
<organism evidence="3 4">
    <name type="scientific">Brassica campestris</name>
    <name type="common">Field mustard</name>
    <dbReference type="NCBI Taxonomy" id="3711"/>
    <lineage>
        <taxon>Eukaryota</taxon>
        <taxon>Viridiplantae</taxon>
        <taxon>Streptophyta</taxon>
        <taxon>Embryophyta</taxon>
        <taxon>Tracheophyta</taxon>
        <taxon>Spermatophyta</taxon>
        <taxon>Magnoliopsida</taxon>
        <taxon>eudicotyledons</taxon>
        <taxon>Gunneridae</taxon>
        <taxon>Pentapetalae</taxon>
        <taxon>rosids</taxon>
        <taxon>malvids</taxon>
        <taxon>Brassicales</taxon>
        <taxon>Brassicaceae</taxon>
        <taxon>Brassiceae</taxon>
        <taxon>Brassica</taxon>
    </lineage>
</organism>
<dbReference type="EMBL" id="LR031571">
    <property type="protein sequence ID" value="VDC75214.1"/>
    <property type="molecule type" value="Genomic_DNA"/>
</dbReference>
<evidence type="ECO:0000256" key="1">
    <source>
        <dbReference type="SAM" id="MobiDB-lite"/>
    </source>
</evidence>
<reference evidence="3" key="4">
    <citation type="submission" date="2023-03" db="UniProtKB">
        <authorList>
            <consortium name="EnsemblPlants"/>
        </authorList>
    </citation>
    <scope>IDENTIFICATION</scope>
    <source>
        <strain evidence="3">cv. Chiifu-401-42</strain>
    </source>
</reference>
<sequence length="86" mass="9328">MNSYKDTVEEIKPDELGGKTPASDCSWDPGRVYCGVDRSRCKADGLGDDTGSGGKPGKDKLRTSQERASKEERSDAGSQQTKYSDH</sequence>
<accession>A0A3P5ZI32</accession>
<reference evidence="2" key="3">
    <citation type="submission" date="2018-11" db="EMBL/GenBank/DDBJ databases">
        <authorList>
            <consortium name="Genoscope - CEA"/>
            <person name="William W."/>
        </authorList>
    </citation>
    <scope>NUCLEOTIDE SEQUENCE</scope>
</reference>